<feature type="chain" id="PRO_5045437637" description="Endoplasmic reticulum lectin 1" evidence="8">
    <location>
        <begin position="20"/>
        <end position="487"/>
    </location>
</feature>
<feature type="domain" description="MRH" evidence="9">
    <location>
        <begin position="102"/>
        <end position="230"/>
    </location>
</feature>
<comment type="caution">
    <text evidence="10">The sequence shown here is derived from an EMBL/GenBank/DDBJ whole genome shotgun (WGS) entry which is preliminary data.</text>
</comment>
<evidence type="ECO:0000259" key="9">
    <source>
        <dbReference type="PROSITE" id="PS51914"/>
    </source>
</evidence>
<feature type="domain" description="MRH" evidence="9">
    <location>
        <begin position="335"/>
        <end position="461"/>
    </location>
</feature>
<keyword evidence="4" id="KW-1015">Disulfide bond</keyword>
<sequence>MLLRRIRLLLVLSCSFSFAAKVDDSVHYLITFERAENGLEGGQLLEDNEKALKDDNSMRISTQNNENYICKMPESSMTNDNDVSSYTGPTPVELLAPVYKEKLCSYRVEPYWSYELCHGRYIVQYHEEKDIRGVGRSAEYYLGNLHVDYTTVTSSADYSNPPRKVIDGEEHAYFPVFYSQGTTCDITGKPRTTTVMYICVENARNQIHSLNEVSSCNYEVVVLSSRLCTHPAYRPKTQRNQEIICYNTDNNENSKPLSLVQMEEHHRDTYKRYSANQQQSNTEVEDSEKVEEEIEDSVAERPLKLAGQKRYEGVDSLANNRLIVEDTVNRIISGRECIYGGEGWWKYEFCYGRNALQYHIAQNGERTDVLLGVFDEKIHKAWIDEDPKHRSPKKYNNQITQVSHIYTKGDICHEVGAHRSVEVRLRCKTADGSPLAISISLSEPTLCQYILTIESERFCEPLQYADEYGLIALEPHDAFDRQGAGPE</sequence>
<dbReference type="SUPFAM" id="SSF50911">
    <property type="entry name" value="Mannose 6-phosphate receptor domain"/>
    <property type="match status" value="2"/>
</dbReference>
<evidence type="ECO:0000256" key="4">
    <source>
        <dbReference type="ARBA" id="ARBA00023157"/>
    </source>
</evidence>
<evidence type="ECO:0000256" key="5">
    <source>
        <dbReference type="ARBA" id="ARBA00037585"/>
    </source>
</evidence>
<dbReference type="EMBL" id="JAVFWL010000001">
    <property type="protein sequence ID" value="KAK6731483.1"/>
    <property type="molecule type" value="Genomic_DNA"/>
</dbReference>
<dbReference type="Proteomes" id="UP001303046">
    <property type="component" value="Unassembled WGS sequence"/>
</dbReference>
<dbReference type="Pfam" id="PF07915">
    <property type="entry name" value="PRKCSH"/>
    <property type="match status" value="2"/>
</dbReference>
<dbReference type="Gene3D" id="2.70.130.10">
    <property type="entry name" value="Mannose-6-phosphate receptor binding domain"/>
    <property type="match status" value="2"/>
</dbReference>
<organism evidence="10 11">
    <name type="scientific">Necator americanus</name>
    <name type="common">Human hookworm</name>
    <dbReference type="NCBI Taxonomy" id="51031"/>
    <lineage>
        <taxon>Eukaryota</taxon>
        <taxon>Metazoa</taxon>
        <taxon>Ecdysozoa</taxon>
        <taxon>Nematoda</taxon>
        <taxon>Chromadorea</taxon>
        <taxon>Rhabditida</taxon>
        <taxon>Rhabditina</taxon>
        <taxon>Rhabditomorpha</taxon>
        <taxon>Strongyloidea</taxon>
        <taxon>Ancylostomatidae</taxon>
        <taxon>Bunostominae</taxon>
        <taxon>Necator</taxon>
    </lineage>
</organism>
<accession>A0ABR1C1E8</accession>
<comment type="function">
    <text evidence="5">Probable lectin that binds selectively to improperly folded lumenal proteins. May function in endoplasmic reticulum quality control and endoplasmic reticulum-associated degradation (ERAD) of both non-glycosylated proteins and glycoproteins.</text>
</comment>
<comment type="subcellular location">
    <subcellularLocation>
        <location evidence="1">Endoplasmic reticulum</location>
    </subcellularLocation>
</comment>
<evidence type="ECO:0000256" key="1">
    <source>
        <dbReference type="ARBA" id="ARBA00004240"/>
    </source>
</evidence>
<dbReference type="PANTHER" id="PTHR15414">
    <property type="entry name" value="OS-9-RELATED"/>
    <property type="match status" value="1"/>
</dbReference>
<dbReference type="PANTHER" id="PTHR15414:SF0">
    <property type="entry name" value="ENDOPLASMIC RETICULUM LECTIN 1"/>
    <property type="match status" value="1"/>
</dbReference>
<dbReference type="InterPro" id="IPR009011">
    <property type="entry name" value="Man6P_isomerase_rcpt-bd_dom_sf"/>
</dbReference>
<evidence type="ECO:0000256" key="2">
    <source>
        <dbReference type="ARBA" id="ARBA00022729"/>
    </source>
</evidence>
<keyword evidence="11" id="KW-1185">Reference proteome</keyword>
<evidence type="ECO:0000256" key="7">
    <source>
        <dbReference type="ARBA" id="ARBA00041661"/>
    </source>
</evidence>
<name>A0ABR1C1E8_NECAM</name>
<evidence type="ECO:0000313" key="11">
    <source>
        <dbReference type="Proteomes" id="UP001303046"/>
    </source>
</evidence>
<evidence type="ECO:0000256" key="6">
    <source>
        <dbReference type="ARBA" id="ARBA00041108"/>
    </source>
</evidence>
<dbReference type="InterPro" id="IPR012913">
    <property type="entry name" value="OS9-like_dom"/>
</dbReference>
<dbReference type="PROSITE" id="PS51914">
    <property type="entry name" value="MRH"/>
    <property type="match status" value="2"/>
</dbReference>
<reference evidence="10 11" key="1">
    <citation type="submission" date="2023-08" db="EMBL/GenBank/DDBJ databases">
        <title>A Necator americanus chromosomal reference genome.</title>
        <authorList>
            <person name="Ilik V."/>
            <person name="Petrzelkova K.J."/>
            <person name="Pardy F."/>
            <person name="Fuh T."/>
            <person name="Niatou-Singa F.S."/>
            <person name="Gouil Q."/>
            <person name="Baker L."/>
            <person name="Ritchie M.E."/>
            <person name="Jex A.R."/>
            <person name="Gazzola D."/>
            <person name="Li H."/>
            <person name="Toshio Fujiwara R."/>
            <person name="Zhan B."/>
            <person name="Aroian R.V."/>
            <person name="Pafco B."/>
            <person name="Schwarz E.M."/>
        </authorList>
    </citation>
    <scope>NUCLEOTIDE SEQUENCE [LARGE SCALE GENOMIC DNA]</scope>
    <source>
        <strain evidence="10 11">Aroian</strain>
        <tissue evidence="10">Whole animal</tissue>
    </source>
</reference>
<evidence type="ECO:0000256" key="3">
    <source>
        <dbReference type="ARBA" id="ARBA00022824"/>
    </source>
</evidence>
<keyword evidence="2 8" id="KW-0732">Signal</keyword>
<dbReference type="InterPro" id="IPR044865">
    <property type="entry name" value="MRH_dom"/>
</dbReference>
<gene>
    <name evidence="10" type="primary">Necator_chrI.g3885</name>
    <name evidence="10" type="ORF">RB195_007756</name>
</gene>
<evidence type="ECO:0000313" key="10">
    <source>
        <dbReference type="EMBL" id="KAK6731483.1"/>
    </source>
</evidence>
<keyword evidence="3" id="KW-0256">Endoplasmic reticulum</keyword>
<proteinExistence type="predicted"/>
<evidence type="ECO:0000256" key="8">
    <source>
        <dbReference type="SAM" id="SignalP"/>
    </source>
</evidence>
<feature type="signal peptide" evidence="8">
    <location>
        <begin position="1"/>
        <end position="19"/>
    </location>
</feature>
<protein>
    <recommendedName>
        <fullName evidence="6">Endoplasmic reticulum lectin 1</fullName>
    </recommendedName>
    <alternativeName>
        <fullName evidence="7">ER lectin</fullName>
    </alternativeName>
</protein>
<dbReference type="InterPro" id="IPR045149">
    <property type="entry name" value="OS-9-like"/>
</dbReference>